<feature type="repeat" description="PPR" evidence="3">
    <location>
        <begin position="361"/>
        <end position="396"/>
    </location>
</feature>
<reference evidence="5" key="1">
    <citation type="submission" date="2016-11" db="EMBL/GenBank/DDBJ databases">
        <title>The genome of Nicotiana attenuata.</title>
        <authorList>
            <person name="Xu S."/>
            <person name="Brockmoeller T."/>
            <person name="Gaquerel E."/>
            <person name="Navarro A."/>
            <person name="Kuhl H."/>
            <person name="Gase K."/>
            <person name="Ling Z."/>
            <person name="Zhou W."/>
            <person name="Kreitzer C."/>
            <person name="Stanke M."/>
            <person name="Tang H."/>
            <person name="Lyons E."/>
            <person name="Pandey P."/>
            <person name="Pandey S.P."/>
            <person name="Timmermann B."/>
            <person name="Baldwin I.T."/>
        </authorList>
    </citation>
    <scope>NUCLEOTIDE SEQUENCE [LARGE SCALE GENOMIC DNA]</scope>
    <source>
        <strain evidence="5">UT</strain>
    </source>
</reference>
<feature type="repeat" description="PPR" evidence="3">
    <location>
        <begin position="218"/>
        <end position="253"/>
    </location>
</feature>
<feature type="repeat" description="PPR" evidence="3">
    <location>
        <begin position="397"/>
        <end position="431"/>
    </location>
</feature>
<sequence length="764" mass="86300">MAIAPFASLLPAKPAIFRAPHFQHICTSSTLLPYLSSHPLSTLSQLFSKQTTNPTKTNKPKNGKQLNNPPKPKSSSSSSKSKTAANMANLINTNTWSSNLESSLSSLTQPSLSHTTVLHTLRFIKKPSKALHFFTWTQKLGFSHTHQSYFLMLQLLGNARNLNSARNFLFSIPTRSKGTVPLQDKHFNTLIRSYGKAGLFQESFKVFKTMKSLGISPSVVTFNCLFSILLKRGRTGMVYDLFDEMLKTYGTKPDLYTFNILIRGFCMNSMIDQGFRFFKEMERHECEPDVVTYNTIVDGLCRAGKVKIAHNVLKGMVKRGHQLSPNVISYTTLVRGYCKKQEVEHALDVFKEMIDLDLKPTSTTYNTLVQGLCEAQKFDRIKEILEGTLGGGGFIPDTCTFNTLITYHCNVGNLDEAMKVFESMSDLKVKPDSATYSVLIRSFCQKGYVDRAEKIFDELLKTEVLLCDDGCKPLVAAYNPMFEHLCKIGKTKHAEKVFRQLMRRGTQDPLAYRILIMGHCREGTFNDARELLVLMLRKDYVPDIEIYESLIKGLLQKNDPKVAYDTLEKMLKSSHLPRSSTFHQILTELIKKNCASECASLVKLMLDYKVRQSISLSTDTVRILFQTGLRERGFEIVRCLYENGYMVNMEGLVVSLCQCRKLLEARDLLLFSLSKDHILNVDTCSTVLSALCKARRASEAFQIYYELLEKGIQQPLKCLEELGLVLETEGRTKESEFVKKRILGQSQSDGLVQTCASEGDLCIV</sequence>
<name>A0A1J6KB04_NICAT</name>
<keyword evidence="6" id="KW-1185">Reference proteome</keyword>
<dbReference type="EMBL" id="MJEQ01002476">
    <property type="protein sequence ID" value="OIT27237.1"/>
    <property type="molecule type" value="Genomic_DNA"/>
</dbReference>
<feature type="repeat" description="PPR" evidence="3">
    <location>
        <begin position="326"/>
        <end position="360"/>
    </location>
</feature>
<feature type="repeat" description="PPR" evidence="3">
    <location>
        <begin position="254"/>
        <end position="288"/>
    </location>
</feature>
<dbReference type="OMA" id="DPPSYKT"/>
<feature type="repeat" description="PPR" evidence="3">
    <location>
        <begin position="432"/>
        <end position="466"/>
    </location>
</feature>
<dbReference type="Pfam" id="PF12854">
    <property type="entry name" value="PPR_1"/>
    <property type="match status" value="1"/>
</dbReference>
<comment type="similarity">
    <text evidence="1">Belongs to the PPR family. P subfamily.</text>
</comment>
<proteinExistence type="inferred from homology"/>
<dbReference type="Proteomes" id="UP000187609">
    <property type="component" value="Unassembled WGS sequence"/>
</dbReference>
<dbReference type="InterPro" id="IPR002885">
    <property type="entry name" value="PPR_rpt"/>
</dbReference>
<evidence type="ECO:0000313" key="6">
    <source>
        <dbReference type="Proteomes" id="UP000187609"/>
    </source>
</evidence>
<dbReference type="OrthoDB" id="185373at2759"/>
<evidence type="ECO:0000313" key="5">
    <source>
        <dbReference type="EMBL" id="OIT27237.1"/>
    </source>
</evidence>
<dbReference type="GO" id="GO:0003729">
    <property type="term" value="F:mRNA binding"/>
    <property type="evidence" value="ECO:0007669"/>
    <property type="project" value="TreeGrafter"/>
</dbReference>
<dbReference type="NCBIfam" id="TIGR00756">
    <property type="entry name" value="PPR"/>
    <property type="match status" value="10"/>
</dbReference>
<dbReference type="PROSITE" id="PS51375">
    <property type="entry name" value="PPR"/>
    <property type="match status" value="11"/>
</dbReference>
<accession>A0A1J6KB04</accession>
<feature type="compositionally biased region" description="Low complexity" evidence="4">
    <location>
        <begin position="73"/>
        <end position="82"/>
    </location>
</feature>
<feature type="repeat" description="PPR" evidence="3">
    <location>
        <begin position="508"/>
        <end position="542"/>
    </location>
</feature>
<comment type="caution">
    <text evidence="5">The sequence shown here is derived from an EMBL/GenBank/DDBJ whole genome shotgun (WGS) entry which is preliminary data.</text>
</comment>
<feature type="repeat" description="PPR" evidence="3">
    <location>
        <begin position="289"/>
        <end position="323"/>
    </location>
</feature>
<dbReference type="SUPFAM" id="SSF48452">
    <property type="entry name" value="TPR-like"/>
    <property type="match status" value="1"/>
</dbReference>
<evidence type="ECO:0000256" key="4">
    <source>
        <dbReference type="SAM" id="MobiDB-lite"/>
    </source>
</evidence>
<gene>
    <name evidence="5" type="ORF">A4A49_39908</name>
</gene>
<dbReference type="InterPro" id="IPR011990">
    <property type="entry name" value="TPR-like_helical_dom_sf"/>
</dbReference>
<dbReference type="Gene3D" id="1.25.40.10">
    <property type="entry name" value="Tetratricopeptide repeat domain"/>
    <property type="match status" value="6"/>
</dbReference>
<dbReference type="PANTHER" id="PTHR47938">
    <property type="entry name" value="RESPIRATORY COMPLEX I CHAPERONE (CIA84), PUTATIVE (AFU_ORTHOLOGUE AFUA_2G06020)-RELATED"/>
    <property type="match status" value="1"/>
</dbReference>
<dbReference type="STRING" id="49451.A0A1J6KB04"/>
<dbReference type="PANTHER" id="PTHR47938:SF35">
    <property type="entry name" value="PENTATRICOPEPTIDE REPEAT-CONTAINING PROTEIN 4, MITOCHONDRIAL-RELATED"/>
    <property type="match status" value="1"/>
</dbReference>
<dbReference type="Pfam" id="PF13041">
    <property type="entry name" value="PPR_2"/>
    <property type="match status" value="3"/>
</dbReference>
<feature type="region of interest" description="Disordered" evidence="4">
    <location>
        <begin position="50"/>
        <end position="83"/>
    </location>
</feature>
<dbReference type="Pfam" id="PF01535">
    <property type="entry name" value="PPR"/>
    <property type="match status" value="5"/>
</dbReference>
<feature type="repeat" description="PPR" evidence="3">
    <location>
        <begin position="543"/>
        <end position="577"/>
    </location>
</feature>
<evidence type="ECO:0000256" key="1">
    <source>
        <dbReference type="ARBA" id="ARBA00007626"/>
    </source>
</evidence>
<keyword evidence="2" id="KW-0677">Repeat</keyword>
<dbReference type="KEGG" id="nau:109214212"/>
<dbReference type="SMR" id="A0A1J6KB04"/>
<dbReference type="AlphaFoldDB" id="A0A1J6KB04"/>
<evidence type="ECO:0000256" key="2">
    <source>
        <dbReference type="ARBA" id="ARBA00022737"/>
    </source>
</evidence>
<dbReference type="Gramene" id="OIT27237">
    <property type="protein sequence ID" value="OIT27237"/>
    <property type="gene ID" value="A4A49_39908"/>
</dbReference>
<evidence type="ECO:0000256" key="3">
    <source>
        <dbReference type="PROSITE-ProRule" id="PRU00708"/>
    </source>
</evidence>
<protein>
    <submittedName>
        <fullName evidence="5">Pentatricopeptide repeat-containing protein, chloroplastic</fullName>
    </submittedName>
</protein>
<feature type="repeat" description="PPR" evidence="3">
    <location>
        <begin position="183"/>
        <end position="217"/>
    </location>
</feature>
<organism evidence="5 6">
    <name type="scientific">Nicotiana attenuata</name>
    <name type="common">Coyote tobacco</name>
    <dbReference type="NCBI Taxonomy" id="49451"/>
    <lineage>
        <taxon>Eukaryota</taxon>
        <taxon>Viridiplantae</taxon>
        <taxon>Streptophyta</taxon>
        <taxon>Embryophyta</taxon>
        <taxon>Tracheophyta</taxon>
        <taxon>Spermatophyta</taxon>
        <taxon>Magnoliopsida</taxon>
        <taxon>eudicotyledons</taxon>
        <taxon>Gunneridae</taxon>
        <taxon>Pentapetalae</taxon>
        <taxon>asterids</taxon>
        <taxon>lamiids</taxon>
        <taxon>Solanales</taxon>
        <taxon>Solanaceae</taxon>
        <taxon>Nicotianoideae</taxon>
        <taxon>Nicotianeae</taxon>
        <taxon>Nicotiana</taxon>
    </lineage>
</organism>
<feature type="repeat" description="PPR" evidence="3">
    <location>
        <begin position="680"/>
        <end position="714"/>
    </location>
</feature>